<dbReference type="InterPro" id="IPR015422">
    <property type="entry name" value="PyrdxlP-dep_Trfase_small"/>
</dbReference>
<keyword evidence="2" id="KW-1185">Reference proteome</keyword>
<organism evidence="1 2">
    <name type="scientific">Papaver atlanticum</name>
    <dbReference type="NCBI Taxonomy" id="357466"/>
    <lineage>
        <taxon>Eukaryota</taxon>
        <taxon>Viridiplantae</taxon>
        <taxon>Streptophyta</taxon>
        <taxon>Embryophyta</taxon>
        <taxon>Tracheophyta</taxon>
        <taxon>Spermatophyta</taxon>
        <taxon>Magnoliopsida</taxon>
        <taxon>Ranunculales</taxon>
        <taxon>Papaveraceae</taxon>
        <taxon>Papaveroideae</taxon>
        <taxon>Papaver</taxon>
    </lineage>
</organism>
<evidence type="ECO:0000313" key="2">
    <source>
        <dbReference type="Proteomes" id="UP001202328"/>
    </source>
</evidence>
<reference evidence="1" key="1">
    <citation type="submission" date="2022-04" db="EMBL/GenBank/DDBJ databases">
        <title>A functionally conserved STORR gene fusion in Papaver species that diverged 16.8 million years ago.</title>
        <authorList>
            <person name="Catania T."/>
        </authorList>
    </citation>
    <scope>NUCLEOTIDE SEQUENCE</scope>
    <source>
        <strain evidence="1">S-188037</strain>
    </source>
</reference>
<comment type="caution">
    <text evidence="1">The sequence shown here is derived from an EMBL/GenBank/DDBJ whole genome shotgun (WGS) entry which is preliminary data.</text>
</comment>
<evidence type="ECO:0000313" key="1">
    <source>
        <dbReference type="EMBL" id="KAI3909164.1"/>
    </source>
</evidence>
<dbReference type="Gene3D" id="3.90.1150.10">
    <property type="entry name" value="Aspartate Aminotransferase, domain 1"/>
    <property type="match status" value="1"/>
</dbReference>
<name>A0AAD4XGI5_9MAGN</name>
<dbReference type="EMBL" id="JAJJMB010010359">
    <property type="protein sequence ID" value="KAI3909164.1"/>
    <property type="molecule type" value="Genomic_DNA"/>
</dbReference>
<sequence>MYVRTQGLGSDRFEMKLLLGLSCAGDADLIASNIELADYLHEIMRSIPKMGIYGPAPSRTVHRDALCAFNVGTIQPTNIAAYLAWCGDQIRSSLCSTSTSPSRCKFKCTC</sequence>
<dbReference type="AlphaFoldDB" id="A0AAD4XGI5"/>
<dbReference type="Proteomes" id="UP001202328">
    <property type="component" value="Unassembled WGS sequence"/>
</dbReference>
<protein>
    <submittedName>
        <fullName evidence="1">Uncharacterized protein</fullName>
    </submittedName>
</protein>
<proteinExistence type="predicted"/>
<accession>A0AAD4XGI5</accession>
<gene>
    <name evidence="1" type="ORF">MKW98_012901</name>
</gene>